<dbReference type="RefSeq" id="WP_146424941.1">
    <property type="nucleotide sequence ID" value="NZ_VFIP01000003.1"/>
</dbReference>
<protein>
    <recommendedName>
        <fullName evidence="3">Immunity protein 8</fullName>
    </recommendedName>
</protein>
<comment type="caution">
    <text evidence="1">The sequence shown here is derived from an EMBL/GenBank/DDBJ whole genome shotgun (WGS) entry which is preliminary data.</text>
</comment>
<evidence type="ECO:0000313" key="2">
    <source>
        <dbReference type="Proteomes" id="UP000317901"/>
    </source>
</evidence>
<proteinExistence type="predicted"/>
<reference evidence="1 2" key="1">
    <citation type="submission" date="2019-06" db="EMBL/GenBank/DDBJ databases">
        <title>Pseudomonas bimorpha sp. nov. isolated from bovine raw milk and skim milk concentrate.</title>
        <authorList>
            <person name="Hofmann K."/>
            <person name="Huptas C."/>
            <person name="Doll E."/>
            <person name="Scherer S."/>
            <person name="Wenning M."/>
        </authorList>
    </citation>
    <scope>NUCLEOTIDE SEQUENCE [LARGE SCALE GENOMIC DNA]</scope>
    <source>
        <strain evidence="1 2">DSM 108990</strain>
    </source>
</reference>
<gene>
    <name evidence="1" type="ORF">FJD37_02850</name>
</gene>
<dbReference type="EMBL" id="VFIP01000003">
    <property type="protein sequence ID" value="TWS00303.1"/>
    <property type="molecule type" value="Genomic_DNA"/>
</dbReference>
<evidence type="ECO:0008006" key="3">
    <source>
        <dbReference type="Google" id="ProtNLM"/>
    </source>
</evidence>
<accession>A0A5C5Q3I8</accession>
<dbReference type="InterPro" id="IPR028964">
    <property type="entry name" value="Imm8"/>
</dbReference>
<dbReference type="OrthoDB" id="5521406at2"/>
<sequence length="116" mass="13556">MRAVVKGISNDIFDVETYCPESVDNFSLSLRIRIGTDECTQGADDFELFICTPKWLEETVWEARWGRGLLIVREYNFLDINEVINNYVNCCRGDSWEAIVIQLGKIFLWEFDDYQA</sequence>
<evidence type="ECO:0000313" key="1">
    <source>
        <dbReference type="EMBL" id="TWS00303.1"/>
    </source>
</evidence>
<organism evidence="1 2">
    <name type="scientific">Pseudomonas saxonica</name>
    <dbReference type="NCBI Taxonomy" id="2600598"/>
    <lineage>
        <taxon>Bacteria</taxon>
        <taxon>Pseudomonadati</taxon>
        <taxon>Pseudomonadota</taxon>
        <taxon>Gammaproteobacteria</taxon>
        <taxon>Pseudomonadales</taxon>
        <taxon>Pseudomonadaceae</taxon>
        <taxon>Pseudomonas</taxon>
    </lineage>
</organism>
<dbReference type="AlphaFoldDB" id="A0A5C5Q3I8"/>
<dbReference type="Proteomes" id="UP000317901">
    <property type="component" value="Unassembled WGS sequence"/>
</dbReference>
<name>A0A5C5Q3I8_9PSED</name>
<dbReference type="Pfam" id="PF15586">
    <property type="entry name" value="Imm8"/>
    <property type="match status" value="1"/>
</dbReference>